<gene>
    <name evidence="5" type="ORF">F3N42_03020</name>
</gene>
<name>A0A5N0TJ67_9GAMM</name>
<sequence>MYCLIYIIEMNSSLDAIDIRILDIFQREGRISSQALAERVGLSTSPCWRRVRKLEKAGVLGRDVTLLNAAALGLDVIAIANVSLEDHHPDSVADFDRMVKARDEIQECFATSGEYDYMLKVICADIAAYDRLLSGHIMRCKAVHQVNTSFVLRSTKQTTALPLPG</sequence>
<dbReference type="GO" id="GO:0006355">
    <property type="term" value="P:regulation of DNA-templated transcription"/>
    <property type="evidence" value="ECO:0007669"/>
    <property type="project" value="UniProtKB-ARBA"/>
</dbReference>
<feature type="domain" description="HTH asnC-type" evidence="4">
    <location>
        <begin position="14"/>
        <end position="75"/>
    </location>
</feature>
<dbReference type="GO" id="GO:0043200">
    <property type="term" value="P:response to amino acid"/>
    <property type="evidence" value="ECO:0007669"/>
    <property type="project" value="TreeGrafter"/>
</dbReference>
<dbReference type="EMBL" id="VYXP01000002">
    <property type="protein sequence ID" value="KAA9133339.1"/>
    <property type="molecule type" value="Genomic_DNA"/>
</dbReference>
<dbReference type="SUPFAM" id="SSF46785">
    <property type="entry name" value="Winged helix' DNA-binding domain"/>
    <property type="match status" value="1"/>
</dbReference>
<dbReference type="AlphaFoldDB" id="A0A5N0TJ67"/>
<dbReference type="SMART" id="SM00344">
    <property type="entry name" value="HTH_ASNC"/>
    <property type="match status" value="1"/>
</dbReference>
<protein>
    <submittedName>
        <fullName evidence="5">Lrp/AsnC family transcriptional regulator</fullName>
    </submittedName>
</protein>
<dbReference type="PANTHER" id="PTHR30154:SF34">
    <property type="entry name" value="TRANSCRIPTIONAL REGULATOR AZLB"/>
    <property type="match status" value="1"/>
</dbReference>
<dbReference type="GO" id="GO:0043565">
    <property type="term" value="F:sequence-specific DNA binding"/>
    <property type="evidence" value="ECO:0007669"/>
    <property type="project" value="InterPro"/>
</dbReference>
<dbReference type="PRINTS" id="PR00033">
    <property type="entry name" value="HTHASNC"/>
</dbReference>
<dbReference type="SUPFAM" id="SSF54909">
    <property type="entry name" value="Dimeric alpha+beta barrel"/>
    <property type="match status" value="1"/>
</dbReference>
<dbReference type="InterPro" id="IPR036390">
    <property type="entry name" value="WH_DNA-bd_sf"/>
</dbReference>
<keyword evidence="3" id="KW-0804">Transcription</keyword>
<proteinExistence type="predicted"/>
<dbReference type="Pfam" id="PF13412">
    <property type="entry name" value="HTH_24"/>
    <property type="match status" value="1"/>
</dbReference>
<accession>A0A5N0TJ67</accession>
<keyword evidence="1" id="KW-0805">Transcription regulation</keyword>
<dbReference type="InterPro" id="IPR011008">
    <property type="entry name" value="Dimeric_a/b-barrel"/>
</dbReference>
<dbReference type="InterPro" id="IPR011991">
    <property type="entry name" value="ArsR-like_HTH"/>
</dbReference>
<dbReference type="InterPro" id="IPR019885">
    <property type="entry name" value="Tscrpt_reg_HTH_AsnC-type_CS"/>
</dbReference>
<keyword evidence="2" id="KW-0238">DNA-binding</keyword>
<dbReference type="GO" id="GO:0005829">
    <property type="term" value="C:cytosol"/>
    <property type="evidence" value="ECO:0007669"/>
    <property type="project" value="TreeGrafter"/>
</dbReference>
<evidence type="ECO:0000256" key="1">
    <source>
        <dbReference type="ARBA" id="ARBA00023015"/>
    </source>
</evidence>
<dbReference type="InterPro" id="IPR000485">
    <property type="entry name" value="AsnC-type_HTH_dom"/>
</dbReference>
<dbReference type="CDD" id="cd00090">
    <property type="entry name" value="HTH_ARSR"/>
    <property type="match status" value="1"/>
</dbReference>
<keyword evidence="6" id="KW-1185">Reference proteome</keyword>
<evidence type="ECO:0000313" key="6">
    <source>
        <dbReference type="Proteomes" id="UP000325372"/>
    </source>
</evidence>
<dbReference type="Gene3D" id="3.30.70.920">
    <property type="match status" value="1"/>
</dbReference>
<dbReference type="InterPro" id="IPR036388">
    <property type="entry name" value="WH-like_DNA-bd_sf"/>
</dbReference>
<comment type="caution">
    <text evidence="5">The sequence shown here is derived from an EMBL/GenBank/DDBJ whole genome shotgun (WGS) entry which is preliminary data.</text>
</comment>
<organism evidence="5 6">
    <name type="scientific">Marinihelvus fidelis</name>
    <dbReference type="NCBI Taxonomy" id="2613842"/>
    <lineage>
        <taxon>Bacteria</taxon>
        <taxon>Pseudomonadati</taxon>
        <taxon>Pseudomonadota</taxon>
        <taxon>Gammaproteobacteria</taxon>
        <taxon>Chromatiales</taxon>
        <taxon>Wenzhouxiangellaceae</taxon>
        <taxon>Marinihelvus</taxon>
    </lineage>
</organism>
<evidence type="ECO:0000256" key="3">
    <source>
        <dbReference type="ARBA" id="ARBA00023163"/>
    </source>
</evidence>
<reference evidence="5 6" key="1">
    <citation type="submission" date="2019-09" db="EMBL/GenBank/DDBJ databases">
        <title>Wenzhouxiangella sp. Genome sequencing and assembly.</title>
        <authorList>
            <person name="Zhang R."/>
        </authorList>
    </citation>
    <scope>NUCLEOTIDE SEQUENCE [LARGE SCALE GENOMIC DNA]</scope>
    <source>
        <strain evidence="5 6">W260</strain>
    </source>
</reference>
<dbReference type="InterPro" id="IPR019887">
    <property type="entry name" value="Tscrpt_reg_AsnC/Lrp_C"/>
</dbReference>
<dbReference type="PANTHER" id="PTHR30154">
    <property type="entry name" value="LEUCINE-RESPONSIVE REGULATORY PROTEIN"/>
    <property type="match status" value="1"/>
</dbReference>
<evidence type="ECO:0000256" key="2">
    <source>
        <dbReference type="ARBA" id="ARBA00023125"/>
    </source>
</evidence>
<dbReference type="Gene3D" id="1.10.10.10">
    <property type="entry name" value="Winged helix-like DNA-binding domain superfamily/Winged helix DNA-binding domain"/>
    <property type="match status" value="1"/>
</dbReference>
<evidence type="ECO:0000259" key="4">
    <source>
        <dbReference type="PROSITE" id="PS50956"/>
    </source>
</evidence>
<dbReference type="PROSITE" id="PS00519">
    <property type="entry name" value="HTH_ASNC_1"/>
    <property type="match status" value="1"/>
</dbReference>
<dbReference type="Proteomes" id="UP000325372">
    <property type="component" value="Unassembled WGS sequence"/>
</dbReference>
<evidence type="ECO:0000313" key="5">
    <source>
        <dbReference type="EMBL" id="KAA9133339.1"/>
    </source>
</evidence>
<dbReference type="InterPro" id="IPR019888">
    <property type="entry name" value="Tscrpt_reg_AsnC-like"/>
</dbReference>
<dbReference type="PROSITE" id="PS50956">
    <property type="entry name" value="HTH_ASNC_2"/>
    <property type="match status" value="1"/>
</dbReference>
<dbReference type="Pfam" id="PF01037">
    <property type="entry name" value="AsnC_trans_reg"/>
    <property type="match status" value="1"/>
</dbReference>